<dbReference type="InterPro" id="IPR008403">
    <property type="entry name" value="Apo-CIII"/>
</dbReference>
<dbReference type="AlphaFoldDB" id="I3NEQ1"/>
<keyword evidence="5" id="KW-0162">Chylomicron</keyword>
<dbReference type="GO" id="GO:0042632">
    <property type="term" value="P:cholesterol homeostasis"/>
    <property type="evidence" value="ECO:0007669"/>
    <property type="project" value="Ensembl"/>
</dbReference>
<dbReference type="GO" id="GO:0010903">
    <property type="term" value="P:negative regulation of very-low-density lipoprotein particle remodeling"/>
    <property type="evidence" value="ECO:0007669"/>
    <property type="project" value="Ensembl"/>
</dbReference>
<dbReference type="PANTHER" id="PTHR14225">
    <property type="entry name" value="APOLIPOPROTEIN C-III"/>
    <property type="match status" value="1"/>
</dbReference>
<dbReference type="InParanoid" id="I3NEQ1"/>
<dbReference type="GO" id="GO:0010987">
    <property type="term" value="P:negative regulation of high-density lipoprotein particle clearance"/>
    <property type="evidence" value="ECO:0007669"/>
    <property type="project" value="Ensembl"/>
</dbReference>
<evidence type="ECO:0000256" key="13">
    <source>
        <dbReference type="ARBA" id="ARBA00045699"/>
    </source>
</evidence>
<evidence type="ECO:0000256" key="3">
    <source>
        <dbReference type="ARBA" id="ARBA00015570"/>
    </source>
</evidence>
<feature type="region of interest" description="Disordered" evidence="14">
    <location>
        <begin position="1"/>
        <end position="29"/>
    </location>
</feature>
<reference evidence="15" key="2">
    <citation type="submission" date="2025-08" db="UniProtKB">
        <authorList>
            <consortium name="Ensembl"/>
        </authorList>
    </citation>
    <scope>IDENTIFICATION</scope>
</reference>
<evidence type="ECO:0000256" key="12">
    <source>
        <dbReference type="ARBA" id="ARBA00031173"/>
    </source>
</evidence>
<keyword evidence="10" id="KW-0443">Lipid metabolism</keyword>
<evidence type="ECO:0000256" key="11">
    <source>
        <dbReference type="ARBA" id="ARBA00023313"/>
    </source>
</evidence>
<dbReference type="GO" id="GO:0034361">
    <property type="term" value="C:very-low-density lipoprotein particle"/>
    <property type="evidence" value="ECO:0007669"/>
    <property type="project" value="UniProtKB-KW"/>
</dbReference>
<keyword evidence="4" id="KW-0813">Transport</keyword>
<keyword evidence="7" id="KW-0732">Signal</keyword>
<reference evidence="16" key="1">
    <citation type="submission" date="2011-11" db="EMBL/GenBank/DDBJ databases">
        <title>The Draft Genome of Spermophilus tridecemlineatus.</title>
        <authorList>
            <consortium name="The Broad Institute Genome Assembly &amp; Analysis Group"/>
            <consortium name="Computational R&amp;D Group"/>
            <consortium name="and Sequencing Platform"/>
            <person name="Di Palma F."/>
            <person name="Alfoldi J."/>
            <person name="Johnson J."/>
            <person name="Berlin A."/>
            <person name="Gnerre S."/>
            <person name="Jaffe D."/>
            <person name="MacCallum I."/>
            <person name="Young S."/>
            <person name="Walker B.J."/>
            <person name="Lindblad-Toh K."/>
        </authorList>
    </citation>
    <scope>NUCLEOTIDE SEQUENCE [LARGE SCALE GENOMIC DNA]</scope>
</reference>
<evidence type="ECO:0000256" key="10">
    <source>
        <dbReference type="ARBA" id="ARBA00023098"/>
    </source>
</evidence>
<evidence type="ECO:0000256" key="2">
    <source>
        <dbReference type="ARBA" id="ARBA00011008"/>
    </source>
</evidence>
<dbReference type="GO" id="GO:0007186">
    <property type="term" value="P:G protein-coupled receptor signaling pathway"/>
    <property type="evidence" value="ECO:0007669"/>
    <property type="project" value="Ensembl"/>
</dbReference>
<accession>I3NEQ1</accession>
<dbReference type="HOGENOM" id="CLU_154694_0_0_1"/>
<dbReference type="GeneTree" id="ENSGT00390000015395"/>
<evidence type="ECO:0000256" key="7">
    <source>
        <dbReference type="ARBA" id="ARBA00022729"/>
    </source>
</evidence>
<dbReference type="FunCoup" id="I3NEQ1">
    <property type="interactions" value="88"/>
</dbReference>
<evidence type="ECO:0000256" key="14">
    <source>
        <dbReference type="SAM" id="MobiDB-lite"/>
    </source>
</evidence>
<dbReference type="GO" id="GO:0034382">
    <property type="term" value="P:chylomicron remnant clearance"/>
    <property type="evidence" value="ECO:0007669"/>
    <property type="project" value="Ensembl"/>
</dbReference>
<evidence type="ECO:0000256" key="6">
    <source>
        <dbReference type="ARBA" id="ARBA00022525"/>
    </source>
</evidence>
<dbReference type="Proteomes" id="UP000005215">
    <property type="component" value="Unassembled WGS sequence"/>
</dbReference>
<dbReference type="GO" id="GO:0055102">
    <property type="term" value="F:lipase inhibitor activity"/>
    <property type="evidence" value="ECO:0007669"/>
    <property type="project" value="Ensembl"/>
</dbReference>
<comment type="function">
    <text evidence="13">Component of triglyceride-rich very low density lipoproteins (VLDL) and high density lipoproteins (HDL) in plasma. Plays a multifaceted role in triglyceride homeostasis. Intracellularly, promotes hepatic very low density lipoprotein 1 (VLDL1) assembly and secretion; extracellularly, attenuates hydrolysis and clearance of triglyceride-rich lipoproteins (TRLs). Impairs the lipolysis of TRLs by inhibiting lipoprotein lipase and the hepatic uptake of TRLs by remnant receptors. Formed of several curved helices connected via semiflexible hinges, so that it can wrap tightly around the curved micelle surface and easily adapt to the different diameters of its natural binding partners.</text>
</comment>
<dbReference type="GO" id="GO:0060621">
    <property type="term" value="P:negative regulation of cholesterol import"/>
    <property type="evidence" value="ECO:0007669"/>
    <property type="project" value="Ensembl"/>
</dbReference>
<evidence type="ECO:0000256" key="5">
    <source>
        <dbReference type="ARBA" id="ARBA00022513"/>
    </source>
</evidence>
<proteinExistence type="inferred from homology"/>
<reference evidence="15" key="3">
    <citation type="submission" date="2025-09" db="UniProtKB">
        <authorList>
            <consortium name="Ensembl"/>
        </authorList>
    </citation>
    <scope>IDENTIFICATION</scope>
</reference>
<keyword evidence="11" id="KW-0850">VLDL</keyword>
<dbReference type="GO" id="GO:0010916">
    <property type="term" value="P:negative regulation of very-low-density lipoprotein particle clearance"/>
    <property type="evidence" value="ECO:0007669"/>
    <property type="project" value="Ensembl"/>
</dbReference>
<keyword evidence="8" id="KW-0442">Lipid degradation</keyword>
<evidence type="ECO:0000256" key="8">
    <source>
        <dbReference type="ARBA" id="ARBA00022963"/>
    </source>
</evidence>
<dbReference type="Pfam" id="PF05778">
    <property type="entry name" value="Apo-CIII"/>
    <property type="match status" value="1"/>
</dbReference>
<comment type="subcellular location">
    <subcellularLocation>
        <location evidence="1">Secreted</location>
    </subcellularLocation>
</comment>
<dbReference type="GO" id="GO:0034375">
    <property type="term" value="P:high-density lipoprotein particle remodeling"/>
    <property type="evidence" value="ECO:0007669"/>
    <property type="project" value="Ensembl"/>
</dbReference>
<dbReference type="GO" id="GO:0048261">
    <property type="term" value="P:negative regulation of receptor-mediated endocytosis"/>
    <property type="evidence" value="ECO:0007669"/>
    <property type="project" value="Ensembl"/>
</dbReference>
<name>I3NEQ1_ICTTR</name>
<dbReference type="EMBL" id="AGTP01052890">
    <property type="status" value="NOT_ANNOTATED_CDS"/>
    <property type="molecule type" value="Genomic_DNA"/>
</dbReference>
<dbReference type="Gene3D" id="6.10.90.10">
    <property type="entry name" value="Apolipoprotein CIII"/>
    <property type="match status" value="1"/>
</dbReference>
<dbReference type="GO" id="GO:0042627">
    <property type="term" value="C:chylomicron"/>
    <property type="evidence" value="ECO:0007669"/>
    <property type="project" value="UniProtKB-KW"/>
</dbReference>
<dbReference type="GO" id="GO:0070328">
    <property type="term" value="P:triglyceride homeostasis"/>
    <property type="evidence" value="ECO:0007669"/>
    <property type="project" value="Ensembl"/>
</dbReference>
<gene>
    <name evidence="15" type="primary">APOC3</name>
</gene>
<dbReference type="InterPro" id="IPR038195">
    <property type="entry name" value="Apo_CIII_sf"/>
</dbReference>
<dbReference type="STRING" id="43179.ENSSTOP00000022848"/>
<keyword evidence="6" id="KW-0964">Secreted</keyword>
<dbReference type="GO" id="GO:0033344">
    <property type="term" value="P:cholesterol efflux"/>
    <property type="evidence" value="ECO:0007669"/>
    <property type="project" value="Ensembl"/>
</dbReference>
<dbReference type="GO" id="GO:0005543">
    <property type="term" value="F:phospholipid binding"/>
    <property type="evidence" value="ECO:0007669"/>
    <property type="project" value="Ensembl"/>
</dbReference>
<keyword evidence="16" id="KW-1185">Reference proteome</keyword>
<sequence length="130" mass="14298">IPLGRRPGREEDREEPGKPQGSRSPLPSGAMQPRVLLVVTLLALLASARATEAEDASLLSFMQGYMDRATRTAQDALTKVQDSEMAQRARGWMNGGINSLKDYWSSFTDKFSGFWESTPDASPTPSFEAF</sequence>
<evidence type="ECO:0000313" key="15">
    <source>
        <dbReference type="Ensembl" id="ENSSTOP00000022848.2"/>
    </source>
</evidence>
<feature type="compositionally biased region" description="Basic and acidic residues" evidence="14">
    <location>
        <begin position="7"/>
        <end position="17"/>
    </location>
</feature>
<dbReference type="GO" id="GO:0042157">
    <property type="term" value="P:lipoprotein metabolic process"/>
    <property type="evidence" value="ECO:0007669"/>
    <property type="project" value="InterPro"/>
</dbReference>
<dbReference type="GO" id="GO:0032489">
    <property type="term" value="P:regulation of Cdc42 protein signal transduction"/>
    <property type="evidence" value="ECO:0007669"/>
    <property type="project" value="Ensembl"/>
</dbReference>
<dbReference type="GO" id="GO:0010897">
    <property type="term" value="P:negative regulation of triglyceride catabolic process"/>
    <property type="evidence" value="ECO:0007669"/>
    <property type="project" value="Ensembl"/>
</dbReference>
<dbReference type="PANTHER" id="PTHR14225:SF0">
    <property type="entry name" value="APOLIPOPROTEIN C-III"/>
    <property type="match status" value="1"/>
</dbReference>
<evidence type="ECO:0000256" key="9">
    <source>
        <dbReference type="ARBA" id="ARBA00023055"/>
    </source>
</evidence>
<comment type="similarity">
    <text evidence="2">Belongs to the apolipoprotein C3 family.</text>
</comment>
<dbReference type="GO" id="GO:0033700">
    <property type="term" value="P:phospholipid efflux"/>
    <property type="evidence" value="ECO:0007669"/>
    <property type="project" value="Ensembl"/>
</dbReference>
<organism evidence="15 16">
    <name type="scientific">Ictidomys tridecemlineatus</name>
    <name type="common">Thirteen-lined ground squirrel</name>
    <name type="synonym">Spermophilus tridecemlineatus</name>
    <dbReference type="NCBI Taxonomy" id="43179"/>
    <lineage>
        <taxon>Eukaryota</taxon>
        <taxon>Metazoa</taxon>
        <taxon>Chordata</taxon>
        <taxon>Craniata</taxon>
        <taxon>Vertebrata</taxon>
        <taxon>Euteleostomi</taxon>
        <taxon>Mammalia</taxon>
        <taxon>Eutheria</taxon>
        <taxon>Euarchontoglires</taxon>
        <taxon>Glires</taxon>
        <taxon>Rodentia</taxon>
        <taxon>Sciuromorpha</taxon>
        <taxon>Sciuridae</taxon>
        <taxon>Xerinae</taxon>
        <taxon>Marmotini</taxon>
        <taxon>Ictidomys</taxon>
    </lineage>
</organism>
<keyword evidence="9" id="KW-0445">Lipid transport</keyword>
<evidence type="ECO:0000256" key="4">
    <source>
        <dbReference type="ARBA" id="ARBA00022448"/>
    </source>
</evidence>
<dbReference type="GO" id="GO:0070653">
    <property type="term" value="F:high-density lipoprotein particle receptor binding"/>
    <property type="evidence" value="ECO:0007669"/>
    <property type="project" value="Ensembl"/>
</dbReference>
<evidence type="ECO:0000256" key="1">
    <source>
        <dbReference type="ARBA" id="ARBA00004613"/>
    </source>
</evidence>
<dbReference type="GO" id="GO:0045717">
    <property type="term" value="P:negative regulation of fatty acid biosynthetic process"/>
    <property type="evidence" value="ECO:0007669"/>
    <property type="project" value="Ensembl"/>
</dbReference>
<protein>
    <recommendedName>
        <fullName evidence="3">Apolipoprotein C-III</fullName>
    </recommendedName>
    <alternativeName>
        <fullName evidence="12">Apolipoprotein C3</fullName>
    </alternativeName>
</protein>
<dbReference type="GO" id="GO:0010989">
    <property type="term" value="P:negative regulation of low-density lipoprotein particle clearance"/>
    <property type="evidence" value="ECO:0007669"/>
    <property type="project" value="Ensembl"/>
</dbReference>
<dbReference type="Ensembl" id="ENSSTOT00000027717.2">
    <property type="protein sequence ID" value="ENSSTOP00000022848.2"/>
    <property type="gene ID" value="ENSSTOG00000026818.2"/>
</dbReference>
<dbReference type="GO" id="GO:0019433">
    <property type="term" value="P:triglyceride catabolic process"/>
    <property type="evidence" value="ECO:0007669"/>
    <property type="project" value="Ensembl"/>
</dbReference>
<dbReference type="GO" id="GO:0034363">
    <property type="term" value="C:intermediate-density lipoprotein particle"/>
    <property type="evidence" value="ECO:0007669"/>
    <property type="project" value="Ensembl"/>
</dbReference>
<dbReference type="GO" id="GO:0034366">
    <property type="term" value="C:spherical high-density lipoprotein particle"/>
    <property type="evidence" value="ECO:0007669"/>
    <property type="project" value="Ensembl"/>
</dbReference>
<evidence type="ECO:0000313" key="16">
    <source>
        <dbReference type="Proteomes" id="UP000005215"/>
    </source>
</evidence>